<feature type="compositionally biased region" description="Pro residues" evidence="2">
    <location>
        <begin position="244"/>
        <end position="261"/>
    </location>
</feature>
<organism evidence="4 5">
    <name type="scientific">Thecamonas trahens ATCC 50062</name>
    <dbReference type="NCBI Taxonomy" id="461836"/>
    <lineage>
        <taxon>Eukaryota</taxon>
        <taxon>Apusozoa</taxon>
        <taxon>Apusomonadida</taxon>
        <taxon>Apusomonadidae</taxon>
        <taxon>Thecamonas</taxon>
    </lineage>
</organism>
<dbReference type="PANTHER" id="PTHR48030">
    <property type="entry name" value="SPLICING FACTOR 3B SUBUNIT 4"/>
    <property type="match status" value="1"/>
</dbReference>
<dbReference type="Proteomes" id="UP000054408">
    <property type="component" value="Unassembled WGS sequence"/>
</dbReference>
<evidence type="ECO:0000313" key="5">
    <source>
        <dbReference type="Proteomes" id="UP000054408"/>
    </source>
</evidence>
<dbReference type="InterPro" id="IPR035979">
    <property type="entry name" value="RBD_domain_sf"/>
</dbReference>
<dbReference type="GO" id="GO:0003723">
    <property type="term" value="F:RNA binding"/>
    <property type="evidence" value="ECO:0007669"/>
    <property type="project" value="UniProtKB-UniRule"/>
</dbReference>
<evidence type="ECO:0000259" key="3">
    <source>
        <dbReference type="PROSITE" id="PS50102"/>
    </source>
</evidence>
<evidence type="ECO:0000313" key="4">
    <source>
        <dbReference type="EMBL" id="KNC47328.1"/>
    </source>
</evidence>
<feature type="compositionally biased region" description="Pro residues" evidence="2">
    <location>
        <begin position="182"/>
        <end position="192"/>
    </location>
</feature>
<dbReference type="InterPro" id="IPR012677">
    <property type="entry name" value="Nucleotide-bd_a/b_plait_sf"/>
</dbReference>
<feature type="compositionally biased region" description="Pro residues" evidence="2">
    <location>
        <begin position="304"/>
        <end position="323"/>
    </location>
</feature>
<feature type="domain" description="RRM" evidence="3">
    <location>
        <begin position="1"/>
        <end position="48"/>
    </location>
</feature>
<evidence type="ECO:0000256" key="1">
    <source>
        <dbReference type="PROSITE-ProRule" id="PRU00176"/>
    </source>
</evidence>
<dbReference type="GO" id="GO:0048026">
    <property type="term" value="P:positive regulation of mRNA splicing, via spliceosome"/>
    <property type="evidence" value="ECO:0007669"/>
    <property type="project" value="TreeGrafter"/>
</dbReference>
<evidence type="ECO:0000256" key="2">
    <source>
        <dbReference type="SAM" id="MobiDB-lite"/>
    </source>
</evidence>
<dbReference type="RefSeq" id="XP_013759666.1">
    <property type="nucleotide sequence ID" value="XM_013904212.1"/>
</dbReference>
<dbReference type="OMA" id="HNGFGFC"/>
<dbReference type="SMART" id="SM00360">
    <property type="entry name" value="RRM"/>
    <property type="match status" value="1"/>
</dbReference>
<dbReference type="Gene3D" id="3.30.70.330">
    <property type="match status" value="2"/>
</dbReference>
<accession>A0A0L0D7P5</accession>
<feature type="domain" description="RRM" evidence="3">
    <location>
        <begin position="57"/>
        <end position="136"/>
    </location>
</feature>
<dbReference type="EMBL" id="GL349446">
    <property type="protein sequence ID" value="KNC47328.1"/>
    <property type="molecule type" value="Genomic_DNA"/>
</dbReference>
<dbReference type="AlphaFoldDB" id="A0A0L0D7P5"/>
<dbReference type="GO" id="GO:0005686">
    <property type="term" value="C:U2 snRNP"/>
    <property type="evidence" value="ECO:0007669"/>
    <property type="project" value="TreeGrafter"/>
</dbReference>
<keyword evidence="5" id="KW-1185">Reference proteome</keyword>
<feature type="region of interest" description="Disordered" evidence="2">
    <location>
        <begin position="180"/>
        <end position="323"/>
    </location>
</feature>
<dbReference type="STRING" id="461836.A0A0L0D7P5"/>
<dbReference type="SUPFAM" id="SSF54928">
    <property type="entry name" value="RNA-binding domain, RBD"/>
    <property type="match status" value="1"/>
</dbReference>
<dbReference type="PANTHER" id="PTHR48030:SF3">
    <property type="entry name" value="SPLICING FACTOR 3B SUBUNIT 4"/>
    <property type="match status" value="1"/>
</dbReference>
<dbReference type="PROSITE" id="PS50102">
    <property type="entry name" value="RRM"/>
    <property type="match status" value="2"/>
</dbReference>
<dbReference type="OrthoDB" id="10259687at2759"/>
<dbReference type="GO" id="GO:0005730">
    <property type="term" value="C:nucleolus"/>
    <property type="evidence" value="ECO:0007669"/>
    <property type="project" value="TreeGrafter"/>
</dbReference>
<dbReference type="Pfam" id="PF00076">
    <property type="entry name" value="RRM_1"/>
    <property type="match status" value="2"/>
</dbReference>
<proteinExistence type="predicted"/>
<dbReference type="GO" id="GO:0071011">
    <property type="term" value="C:precatalytic spliceosome"/>
    <property type="evidence" value="ECO:0007669"/>
    <property type="project" value="TreeGrafter"/>
</dbReference>
<dbReference type="GeneID" id="25563335"/>
<keyword evidence="1" id="KW-0694">RNA-binding</keyword>
<gene>
    <name evidence="4" type="ORF">AMSG_03761</name>
</gene>
<name>A0A0L0D7P5_THETB</name>
<sequence length="323" mass="33079">MPRDKATAAHSGFGFVEFKSVLDTEYALKIMTGVRLYGSPIRLSRGASEKSKADIGANLYVGGLSPEVDEAALGGTFSAFGALARPVNVARNPETGEPRGFGFVSFDSFEAADRAIAEMDGQFLCGAQIRVQYAFKKDGAPGERHGSYAERLLAAQRPTGLQPNTMFAASEGGVVSSGAPLPAAPPAAPAPAPGGAQATGANSAPLGMPPTIRGLPSVPAAPAFPGLPQVPPTAGPTPMVMGRMPPPPQHPGMRGPPPSMRGPPLGMRAPHPGMFPNQPGMHGGGMPPQFPGPRGPGFQGPGQRGPPPPGRGMYRGPPPGPRR</sequence>
<reference evidence="4 5" key="1">
    <citation type="submission" date="2010-05" db="EMBL/GenBank/DDBJ databases">
        <title>The Genome Sequence of Thecamonas trahens ATCC 50062.</title>
        <authorList>
            <consortium name="The Broad Institute Genome Sequencing Platform"/>
            <person name="Russ C."/>
            <person name="Cuomo C."/>
            <person name="Shea T."/>
            <person name="Young S.K."/>
            <person name="Zeng Q."/>
            <person name="Koehrsen M."/>
            <person name="Haas B."/>
            <person name="Borodovsky M."/>
            <person name="Guigo R."/>
            <person name="Alvarado L."/>
            <person name="Berlin A."/>
            <person name="Bochicchio J."/>
            <person name="Borenstein D."/>
            <person name="Chapman S."/>
            <person name="Chen Z."/>
            <person name="Freedman E."/>
            <person name="Gellesch M."/>
            <person name="Goldberg J."/>
            <person name="Griggs A."/>
            <person name="Gujja S."/>
            <person name="Heilman E."/>
            <person name="Heiman D."/>
            <person name="Hepburn T."/>
            <person name="Howarth C."/>
            <person name="Jen D."/>
            <person name="Larson L."/>
            <person name="Mehta T."/>
            <person name="Park D."/>
            <person name="Pearson M."/>
            <person name="Roberts A."/>
            <person name="Saif S."/>
            <person name="Shenoy N."/>
            <person name="Sisk P."/>
            <person name="Stolte C."/>
            <person name="Sykes S."/>
            <person name="Thomson T."/>
            <person name="Walk T."/>
            <person name="White J."/>
            <person name="Yandava C."/>
            <person name="Burger G."/>
            <person name="Gray M.W."/>
            <person name="Holland P.W.H."/>
            <person name="King N."/>
            <person name="Lang F.B.F."/>
            <person name="Roger A.J."/>
            <person name="Ruiz-Trillo I."/>
            <person name="Lander E."/>
            <person name="Nusbaum C."/>
        </authorList>
    </citation>
    <scope>NUCLEOTIDE SEQUENCE [LARGE SCALE GENOMIC DNA]</scope>
    <source>
        <strain evidence="4 5">ATCC 50062</strain>
    </source>
</reference>
<dbReference type="InterPro" id="IPR000504">
    <property type="entry name" value="RRM_dom"/>
</dbReference>
<protein>
    <submittedName>
        <fullName evidence="4">Spliceosomal protein on the X</fullName>
    </submittedName>
</protein>
<dbReference type="InterPro" id="IPR052084">
    <property type="entry name" value="SF3B4_spliceosome_assoc"/>
</dbReference>
<dbReference type="eggNOG" id="KOG0131">
    <property type="taxonomic scope" value="Eukaryota"/>
</dbReference>